<dbReference type="Proteomes" id="UP000592820">
    <property type="component" value="Unassembled WGS sequence"/>
</dbReference>
<comment type="caution">
    <text evidence="2">The sequence shown here is derived from an EMBL/GenBank/DDBJ whole genome shotgun (WGS) entry which is preliminary data.</text>
</comment>
<dbReference type="InterPro" id="IPR036692">
    <property type="entry name" value="Shew3726-like_sf"/>
</dbReference>
<evidence type="ECO:0000313" key="2">
    <source>
        <dbReference type="EMBL" id="MBB5398099.1"/>
    </source>
</evidence>
<dbReference type="SUPFAM" id="SSF160272">
    <property type="entry name" value="Shew3726-like"/>
    <property type="match status" value="1"/>
</dbReference>
<evidence type="ECO:0000313" key="3">
    <source>
        <dbReference type="Proteomes" id="UP000592820"/>
    </source>
</evidence>
<accession>A0A7W8NYP9</accession>
<dbReference type="Gene3D" id="3.30.160.140">
    <property type="entry name" value="Shew3726-like"/>
    <property type="match status" value="1"/>
</dbReference>
<organism evidence="2 3">
    <name type="scientific">Paraburkholderia youngii</name>
    <dbReference type="NCBI Taxonomy" id="2782701"/>
    <lineage>
        <taxon>Bacteria</taxon>
        <taxon>Pseudomonadati</taxon>
        <taxon>Pseudomonadota</taxon>
        <taxon>Betaproteobacteria</taxon>
        <taxon>Burkholderiales</taxon>
        <taxon>Burkholderiaceae</taxon>
        <taxon>Paraburkholderia</taxon>
    </lineage>
</organism>
<name>A0A7W8NYP9_9BURK</name>
<sequence>MTARVDCMGQGGTSGWRDSEQSARALPERIVRALFQVTPMQIQFPNEAPEYSGRELTLAFPAMVDGQRVECMITAEALEDHFGAASPRQEDMIVAFDTHRPRIEAATRRLLSETRAQCLVLRSGYVRFYEANWRN</sequence>
<feature type="region of interest" description="Disordered" evidence="1">
    <location>
        <begin position="1"/>
        <end position="21"/>
    </location>
</feature>
<evidence type="ECO:0000256" key="1">
    <source>
        <dbReference type="SAM" id="MobiDB-lite"/>
    </source>
</evidence>
<dbReference type="Pfam" id="PF07369">
    <property type="entry name" value="DUF1488"/>
    <property type="match status" value="1"/>
</dbReference>
<dbReference type="AlphaFoldDB" id="A0A7W8NYP9"/>
<reference evidence="2 3" key="1">
    <citation type="submission" date="2020-08" db="EMBL/GenBank/DDBJ databases">
        <title>Genomic Encyclopedia of Type Strains, Phase IV (KMG-V): Genome sequencing to study the core and pangenomes of soil and plant-associated prokaryotes.</title>
        <authorList>
            <person name="Whitman W."/>
        </authorList>
    </citation>
    <scope>NUCLEOTIDE SEQUENCE [LARGE SCALE GENOMIC DNA]</scope>
    <source>
        <strain evidence="2 3">JPY162</strain>
    </source>
</reference>
<proteinExistence type="predicted"/>
<dbReference type="EMBL" id="JACHDE010000001">
    <property type="protein sequence ID" value="MBB5398099.1"/>
    <property type="molecule type" value="Genomic_DNA"/>
</dbReference>
<dbReference type="InterPro" id="IPR009962">
    <property type="entry name" value="DUF1488"/>
</dbReference>
<evidence type="ECO:0008006" key="4">
    <source>
        <dbReference type="Google" id="ProtNLM"/>
    </source>
</evidence>
<gene>
    <name evidence="2" type="ORF">HDG41_000135</name>
</gene>
<protein>
    <recommendedName>
        <fullName evidence="4">DUF1488 domain-containing protein</fullName>
    </recommendedName>
</protein>